<sequence>MGGSRRRWRRLLVGGGVASIGDAVVESLIAMVRWAANMGMRKRDMGGKREKERRRKIKKKQGVAGARWSSSASWGHRSGTTSSDMRGDDHLAWKRSFSSEECRGLCTTGGSYLMSFIHFVCIVRSQFKSWLSLESHSWRRVGGRLIRVDSHKSLDSSVEMSDDLASILASIQEFMAKVSRRLDQIESSHRDHHPVDISTDETVPHASQTTQVLLPGTSRGIPFHLSDHCQTAPPPVAIVSDGIPAASLLAKFCMLNIERYSGIGCPKIHLRLYNTVMRPHEIDDAQLVAFFPMSLSGTTQRWFASVESSRLRTWEDVAHEFLTQFAFNANIDVSRRELEATK</sequence>
<feature type="region of interest" description="Disordered" evidence="1">
    <location>
        <begin position="43"/>
        <end position="85"/>
    </location>
</feature>
<feature type="region of interest" description="Disordered" evidence="1">
    <location>
        <begin position="189"/>
        <end position="209"/>
    </location>
</feature>
<dbReference type="AlphaFoldDB" id="A0A438CH62"/>
<dbReference type="EMBL" id="QGNW01002228">
    <property type="protein sequence ID" value="RVW22553.1"/>
    <property type="molecule type" value="Genomic_DNA"/>
</dbReference>
<name>A0A438CH62_VITVI</name>
<evidence type="ECO:0000259" key="3">
    <source>
        <dbReference type="Pfam" id="PF03732"/>
    </source>
</evidence>
<dbReference type="Proteomes" id="UP000288805">
    <property type="component" value="Unassembled WGS sequence"/>
</dbReference>
<evidence type="ECO:0000313" key="5">
    <source>
        <dbReference type="Proteomes" id="UP000288805"/>
    </source>
</evidence>
<reference evidence="4 5" key="1">
    <citation type="journal article" date="2018" name="PLoS Genet.">
        <title>Population sequencing reveals clonal diversity and ancestral inbreeding in the grapevine cultivar Chardonnay.</title>
        <authorList>
            <person name="Roach M.J."/>
            <person name="Johnson D.L."/>
            <person name="Bohlmann J."/>
            <person name="van Vuuren H.J."/>
            <person name="Jones S.J."/>
            <person name="Pretorius I.S."/>
            <person name="Schmidt S.A."/>
            <person name="Borneman A.R."/>
        </authorList>
    </citation>
    <scope>NUCLEOTIDE SEQUENCE [LARGE SCALE GENOMIC DNA]</scope>
    <source>
        <strain evidence="5">cv. Chardonnay</strain>
        <tissue evidence="4">Leaf</tissue>
    </source>
</reference>
<dbReference type="InterPro" id="IPR005162">
    <property type="entry name" value="Retrotrans_gag_dom"/>
</dbReference>
<dbReference type="Pfam" id="PF03732">
    <property type="entry name" value="Retrotrans_gag"/>
    <property type="match status" value="1"/>
</dbReference>
<evidence type="ECO:0000313" key="4">
    <source>
        <dbReference type="EMBL" id="RVW22553.1"/>
    </source>
</evidence>
<dbReference type="PANTHER" id="PTHR33223">
    <property type="entry name" value="CCHC-TYPE DOMAIN-CONTAINING PROTEIN"/>
    <property type="match status" value="1"/>
</dbReference>
<feature type="compositionally biased region" description="Basic residues" evidence="1">
    <location>
        <begin position="51"/>
        <end position="61"/>
    </location>
</feature>
<evidence type="ECO:0000256" key="2">
    <source>
        <dbReference type="SAM" id="Phobius"/>
    </source>
</evidence>
<keyword evidence="2" id="KW-0812">Transmembrane</keyword>
<dbReference type="PANTHER" id="PTHR33223:SF8">
    <property type="entry name" value="OS04G0172440 PROTEIN"/>
    <property type="match status" value="1"/>
</dbReference>
<keyword evidence="2" id="KW-0472">Membrane</keyword>
<comment type="caution">
    <text evidence="4">The sequence shown here is derived from an EMBL/GenBank/DDBJ whole genome shotgun (WGS) entry which is preliminary data.</text>
</comment>
<protein>
    <recommendedName>
        <fullName evidence="3">Retrotransposon gag domain-containing protein</fullName>
    </recommendedName>
</protein>
<proteinExistence type="predicted"/>
<organism evidence="4 5">
    <name type="scientific">Vitis vinifera</name>
    <name type="common">Grape</name>
    <dbReference type="NCBI Taxonomy" id="29760"/>
    <lineage>
        <taxon>Eukaryota</taxon>
        <taxon>Viridiplantae</taxon>
        <taxon>Streptophyta</taxon>
        <taxon>Embryophyta</taxon>
        <taxon>Tracheophyta</taxon>
        <taxon>Spermatophyta</taxon>
        <taxon>Magnoliopsida</taxon>
        <taxon>eudicotyledons</taxon>
        <taxon>Gunneridae</taxon>
        <taxon>Pentapetalae</taxon>
        <taxon>rosids</taxon>
        <taxon>Vitales</taxon>
        <taxon>Vitaceae</taxon>
        <taxon>Viteae</taxon>
        <taxon>Vitis</taxon>
    </lineage>
</organism>
<gene>
    <name evidence="4" type="ORF">CK203_105654</name>
</gene>
<feature type="domain" description="Retrotransposon gag" evidence="3">
    <location>
        <begin position="290"/>
        <end position="339"/>
    </location>
</feature>
<feature type="transmembrane region" description="Helical" evidence="2">
    <location>
        <begin position="12"/>
        <end position="36"/>
    </location>
</feature>
<accession>A0A438CH62</accession>
<keyword evidence="2" id="KW-1133">Transmembrane helix</keyword>
<feature type="compositionally biased region" description="Low complexity" evidence="1">
    <location>
        <begin position="64"/>
        <end position="79"/>
    </location>
</feature>
<evidence type="ECO:0000256" key="1">
    <source>
        <dbReference type="SAM" id="MobiDB-lite"/>
    </source>
</evidence>